<name>A0A0G0X304_9BACT</name>
<comment type="caution">
    <text evidence="3">The sequence shown here is derived from an EMBL/GenBank/DDBJ whole genome shotgun (WGS) entry which is preliminary data.</text>
</comment>
<keyword evidence="3" id="KW-0808">Transferase</keyword>
<dbReference type="PANTHER" id="PTHR30576">
    <property type="entry name" value="COLANIC BIOSYNTHESIS UDP-GLUCOSE LIPID CARRIER TRANSFERASE"/>
    <property type="match status" value="1"/>
</dbReference>
<sequence>MFDFLAALAGLVLIAPIFLAIALAIKLDSPGPVFYKGLRVGKQGKEFRMFKFRSMVQNADKIGGPSTAGDDPRLTRMGKFLKKFQLDELPQLINVIKGEMSIVGPRPEVPSEVKSLDFGTRKIMLSVKPGITSLATLANPHEGEILKGSKDPHKTYVEKIKPEKIRLNLEYVRKKSFWLDMKIIIETFFVAVFR</sequence>
<reference evidence="3 4" key="1">
    <citation type="journal article" date="2015" name="Nature">
        <title>rRNA introns, odd ribosomes, and small enigmatic genomes across a large radiation of phyla.</title>
        <authorList>
            <person name="Brown C.T."/>
            <person name="Hug L.A."/>
            <person name="Thomas B.C."/>
            <person name="Sharon I."/>
            <person name="Castelle C.J."/>
            <person name="Singh A."/>
            <person name="Wilkins M.J."/>
            <person name="Williams K.H."/>
            <person name="Banfield J.F."/>
        </authorList>
    </citation>
    <scope>NUCLEOTIDE SEQUENCE [LARGE SCALE GENOMIC DNA]</scope>
</reference>
<dbReference type="EMBL" id="LCBY01000087">
    <property type="protein sequence ID" value="KKS19365.1"/>
    <property type="molecule type" value="Genomic_DNA"/>
</dbReference>
<dbReference type="Proteomes" id="UP000034371">
    <property type="component" value="Unassembled WGS sequence"/>
</dbReference>
<dbReference type="PANTHER" id="PTHR30576:SF20">
    <property type="entry name" value="QUINOVOSAMINEPHOSPHOTRANSFERAE-RELATED"/>
    <property type="match status" value="1"/>
</dbReference>
<evidence type="ECO:0000313" key="4">
    <source>
        <dbReference type="Proteomes" id="UP000034371"/>
    </source>
</evidence>
<evidence type="ECO:0000313" key="3">
    <source>
        <dbReference type="EMBL" id="KKS19365.1"/>
    </source>
</evidence>
<comment type="similarity">
    <text evidence="1">Belongs to the bacterial sugar transferase family.</text>
</comment>
<accession>A0A0G0X304</accession>
<proteinExistence type="inferred from homology"/>
<dbReference type="Pfam" id="PF02397">
    <property type="entry name" value="Bac_transf"/>
    <property type="match status" value="1"/>
</dbReference>
<dbReference type="PATRIC" id="fig|1618487.3.peg.996"/>
<dbReference type="InterPro" id="IPR003362">
    <property type="entry name" value="Bact_transf"/>
</dbReference>
<feature type="domain" description="Bacterial sugar transferase" evidence="2">
    <location>
        <begin position="1"/>
        <end position="191"/>
    </location>
</feature>
<dbReference type="GO" id="GO:0016780">
    <property type="term" value="F:phosphotransferase activity, for other substituted phosphate groups"/>
    <property type="evidence" value="ECO:0007669"/>
    <property type="project" value="TreeGrafter"/>
</dbReference>
<evidence type="ECO:0000259" key="2">
    <source>
        <dbReference type="Pfam" id="PF02397"/>
    </source>
</evidence>
<protein>
    <submittedName>
        <fullName evidence="3">Sugar transferase</fullName>
    </submittedName>
</protein>
<organism evidence="3 4">
    <name type="scientific">Candidatus Roizmanbacteria bacterium GW2011_GWC2_41_7</name>
    <dbReference type="NCBI Taxonomy" id="1618487"/>
    <lineage>
        <taxon>Bacteria</taxon>
        <taxon>Candidatus Roizmaniibacteriota</taxon>
    </lineage>
</organism>
<dbReference type="AlphaFoldDB" id="A0A0G0X304"/>
<gene>
    <name evidence="3" type="ORF">UU78_C0087G0007</name>
</gene>
<evidence type="ECO:0000256" key="1">
    <source>
        <dbReference type="ARBA" id="ARBA00006464"/>
    </source>
</evidence>